<evidence type="ECO:0000313" key="3">
    <source>
        <dbReference type="Proteomes" id="UP001165586"/>
    </source>
</evidence>
<accession>A0ABT2GW42</accession>
<proteinExistence type="predicted"/>
<keyword evidence="3" id="KW-1185">Reference proteome</keyword>
<gene>
    <name evidence="2" type="ORF">N1032_00050</name>
</gene>
<dbReference type="InterPro" id="IPR007214">
    <property type="entry name" value="YbaK/aa-tRNA-synth-assoc-dom"/>
</dbReference>
<dbReference type="CDD" id="cd04939">
    <property type="entry name" value="PA2301"/>
    <property type="match status" value="1"/>
</dbReference>
<dbReference type="Pfam" id="PF04073">
    <property type="entry name" value="tRNA_edit"/>
    <property type="match status" value="1"/>
</dbReference>
<dbReference type="Proteomes" id="UP001165586">
    <property type="component" value="Unassembled WGS sequence"/>
</dbReference>
<evidence type="ECO:0000259" key="1">
    <source>
        <dbReference type="Pfam" id="PF04073"/>
    </source>
</evidence>
<dbReference type="Gene3D" id="3.90.960.10">
    <property type="entry name" value="YbaK/aminoacyl-tRNA synthetase-associated domain"/>
    <property type="match status" value="1"/>
</dbReference>
<dbReference type="SUPFAM" id="SSF55826">
    <property type="entry name" value="YbaK/ProRS associated domain"/>
    <property type="match status" value="1"/>
</dbReference>
<dbReference type="InterPro" id="IPR036754">
    <property type="entry name" value="YbaK/aa-tRNA-synt-asso_dom_sf"/>
</dbReference>
<dbReference type="EMBL" id="JANLCJ010000001">
    <property type="protein sequence ID" value="MCS5732133.1"/>
    <property type="molecule type" value="Genomic_DNA"/>
</dbReference>
<comment type="caution">
    <text evidence="2">The sequence shown here is derived from an EMBL/GenBank/DDBJ whole genome shotgun (WGS) entry which is preliminary data.</text>
</comment>
<dbReference type="RefSeq" id="WP_259536606.1">
    <property type="nucleotide sequence ID" value="NZ_JANLCJ010000001.1"/>
</dbReference>
<evidence type="ECO:0000313" key="2">
    <source>
        <dbReference type="EMBL" id="MCS5732133.1"/>
    </source>
</evidence>
<reference evidence="2" key="1">
    <citation type="submission" date="2022-08" db="EMBL/GenBank/DDBJ databases">
        <authorList>
            <person name="Deng Y."/>
            <person name="Han X.-F."/>
            <person name="Zhang Y.-Q."/>
        </authorList>
    </citation>
    <scope>NUCLEOTIDE SEQUENCE</scope>
    <source>
        <strain evidence="2">CPCC 203386</strain>
    </source>
</reference>
<name>A0ABT2GW42_9MICO</name>
<feature type="domain" description="YbaK/aminoacyl-tRNA synthetase-associated" evidence="1">
    <location>
        <begin position="45"/>
        <end position="167"/>
    </location>
</feature>
<sequence length="180" mass="18618">MAVFTLGALTTVPVSARPALVAPPVWQAIEALGLQDAVGVVEIDPPQSDTAATQQTYGLDATTLANCVVVAGRREGQERVAACVVLASTRADVNTVVRQRLDVRKSSFLPMERAVEETGMEYGGITPIGLPAAWPVLIDGRVAAAPAVIIGSGIRRSKLIVPGALLAQLPGSEVIEGLAS</sequence>
<organism evidence="2 3">
    <name type="scientific">Herbiconiux daphne</name>
    <dbReference type="NCBI Taxonomy" id="2970914"/>
    <lineage>
        <taxon>Bacteria</taxon>
        <taxon>Bacillati</taxon>
        <taxon>Actinomycetota</taxon>
        <taxon>Actinomycetes</taxon>
        <taxon>Micrococcales</taxon>
        <taxon>Microbacteriaceae</taxon>
        <taxon>Herbiconiux</taxon>
    </lineage>
</organism>
<protein>
    <submittedName>
        <fullName evidence="2">YbaK/EbsC family protein</fullName>
    </submittedName>
</protein>